<name>A0A844FIF4_9FIRM</name>
<accession>A0A844FIF4</accession>
<evidence type="ECO:0000313" key="1">
    <source>
        <dbReference type="EMBL" id="MCG4565744.1"/>
    </source>
</evidence>
<dbReference type="Proteomes" id="UP001108123">
    <property type="component" value="Unassembled WGS sequence"/>
</dbReference>
<dbReference type="AlphaFoldDB" id="A0A844FIF4"/>
<gene>
    <name evidence="2" type="ORF">FYJ27_08465</name>
    <name evidence="1" type="ORF">L0P62_09815</name>
</gene>
<organism evidence="2 3">
    <name type="scientific">Anaerosalibacter bizertensis</name>
    <dbReference type="NCBI Taxonomy" id="932217"/>
    <lineage>
        <taxon>Bacteria</taxon>
        <taxon>Bacillati</taxon>
        <taxon>Bacillota</taxon>
        <taxon>Tissierellia</taxon>
        <taxon>Tissierellales</taxon>
        <taxon>Sporanaerobacteraceae</taxon>
        <taxon>Anaerosalibacter</taxon>
    </lineage>
</organism>
<sequence length="73" mass="8912">MNVIEFPAFKKWKDEELVEVTCRKMARLKSLLEKENNEDYWEEVMIINSMIIEIKKRNLKINEEKLIENILKK</sequence>
<dbReference type="EMBL" id="JAKNID010000049">
    <property type="protein sequence ID" value="MCG4565744.1"/>
    <property type="molecule type" value="Genomic_DNA"/>
</dbReference>
<protein>
    <submittedName>
        <fullName evidence="2">Uncharacterized protein</fullName>
    </submittedName>
</protein>
<proteinExistence type="predicted"/>
<evidence type="ECO:0000313" key="2">
    <source>
        <dbReference type="EMBL" id="MSS43759.1"/>
    </source>
</evidence>
<evidence type="ECO:0000313" key="3">
    <source>
        <dbReference type="Proteomes" id="UP000462760"/>
    </source>
</evidence>
<dbReference type="EMBL" id="VULR01000011">
    <property type="protein sequence ID" value="MSS43759.1"/>
    <property type="molecule type" value="Genomic_DNA"/>
</dbReference>
<dbReference type="OrthoDB" id="1955119at2"/>
<keyword evidence="4" id="KW-1185">Reference proteome</keyword>
<reference evidence="1" key="2">
    <citation type="submission" date="2022-01" db="EMBL/GenBank/DDBJ databases">
        <title>Collection of gut derived symbiotic bacterial strains cultured from healthy donors.</title>
        <authorList>
            <person name="Lin H."/>
            <person name="Kohout C."/>
            <person name="Waligurski E."/>
            <person name="Pamer E.G."/>
        </authorList>
    </citation>
    <scope>NUCLEOTIDE SEQUENCE</scope>
    <source>
        <strain evidence="1">MSK.14.39</strain>
    </source>
</reference>
<dbReference type="RefSeq" id="WP_154484438.1">
    <property type="nucleotide sequence ID" value="NZ_JAHLOA010000012.1"/>
</dbReference>
<reference evidence="2 3" key="1">
    <citation type="submission" date="2019-08" db="EMBL/GenBank/DDBJ databases">
        <title>In-depth cultivation of the pig gut microbiome towards novel bacterial diversity and tailored functional studies.</title>
        <authorList>
            <person name="Wylensek D."/>
            <person name="Hitch T.C.A."/>
            <person name="Clavel T."/>
        </authorList>
    </citation>
    <scope>NUCLEOTIDE SEQUENCE [LARGE SCALE GENOMIC DNA]</scope>
    <source>
        <strain evidence="2 3">Med78-601-WT-4W-RMD-3</strain>
    </source>
</reference>
<dbReference type="Proteomes" id="UP000462760">
    <property type="component" value="Unassembled WGS sequence"/>
</dbReference>
<evidence type="ECO:0000313" key="4">
    <source>
        <dbReference type="Proteomes" id="UP001108123"/>
    </source>
</evidence>
<comment type="caution">
    <text evidence="2">The sequence shown here is derived from an EMBL/GenBank/DDBJ whole genome shotgun (WGS) entry which is preliminary data.</text>
</comment>